<name>A0A1W1C4L1_9ZZZZ</name>
<gene>
    <name evidence="1" type="ORF">MNB_SV-9-950</name>
</gene>
<dbReference type="EMBL" id="FPHG01000044">
    <property type="protein sequence ID" value="SFV60780.1"/>
    <property type="molecule type" value="Genomic_DNA"/>
</dbReference>
<sequence>MVKIILIISIFITSGDSSTVQINCIKCHINQKIPSELIYRRYLMKYSDKNIINNKIMKYLKQPKIENSIMPKQFFLKFPMKNRLDANEIYLKKDIDEYIKLFDIQNRLTLDKER</sequence>
<protein>
    <recommendedName>
        <fullName evidence="2">Cytochrome c domain-containing protein</fullName>
    </recommendedName>
</protein>
<proteinExistence type="predicted"/>
<reference evidence="1" key="1">
    <citation type="submission" date="2016-10" db="EMBL/GenBank/DDBJ databases">
        <authorList>
            <person name="de Groot N.N."/>
        </authorList>
    </citation>
    <scope>NUCLEOTIDE SEQUENCE</scope>
</reference>
<accession>A0A1W1C4L1</accession>
<organism evidence="1">
    <name type="scientific">hydrothermal vent metagenome</name>
    <dbReference type="NCBI Taxonomy" id="652676"/>
    <lineage>
        <taxon>unclassified sequences</taxon>
        <taxon>metagenomes</taxon>
        <taxon>ecological metagenomes</taxon>
    </lineage>
</organism>
<evidence type="ECO:0008006" key="2">
    <source>
        <dbReference type="Google" id="ProtNLM"/>
    </source>
</evidence>
<evidence type="ECO:0000313" key="1">
    <source>
        <dbReference type="EMBL" id="SFV60780.1"/>
    </source>
</evidence>
<dbReference type="AlphaFoldDB" id="A0A1W1C4L1"/>